<evidence type="ECO:0000256" key="1">
    <source>
        <dbReference type="SAM" id="MobiDB-lite"/>
    </source>
</evidence>
<evidence type="ECO:0000313" key="3">
    <source>
        <dbReference type="Proteomes" id="UP001154015"/>
    </source>
</evidence>
<feature type="region of interest" description="Disordered" evidence="1">
    <location>
        <begin position="26"/>
        <end position="46"/>
    </location>
</feature>
<feature type="region of interest" description="Disordered" evidence="1">
    <location>
        <begin position="87"/>
        <end position="124"/>
    </location>
</feature>
<sequence>MLRIWDLTSAFISFSAVRASLPVRRKVPGPTLGQMRKSLPGPSPMGACLKVRETRAAMDVPPTHPLGASPPSITRVLLNSVAWLPPRRPAKAPSGPYRSPSTKAPSLPSRHVRANEACPPTSRP</sequence>
<protein>
    <submittedName>
        <fullName evidence="2">Uncharacterized protein</fullName>
    </submittedName>
</protein>
<evidence type="ECO:0000313" key="2">
    <source>
        <dbReference type="EMBL" id="CAH9413334.1"/>
    </source>
</evidence>
<keyword evidence="3" id="KW-1185">Reference proteome</keyword>
<dbReference type="EMBL" id="CAKXYP010000001">
    <property type="protein sequence ID" value="CAH9413334.1"/>
    <property type="molecule type" value="Genomic_DNA"/>
</dbReference>
<comment type="caution">
    <text evidence="2">The sequence shown here is derived from an EMBL/GenBank/DDBJ whole genome shotgun (WGS) entry which is preliminary data.</text>
</comment>
<reference evidence="2" key="1">
    <citation type="submission" date="2022-03" db="EMBL/GenBank/DDBJ databases">
        <authorList>
            <person name="Leyn A S."/>
        </authorList>
    </citation>
    <scope>NUCLEOTIDE SEQUENCE</scope>
    <source>
        <strain evidence="2">Streptomyces globisporus 4-3</strain>
    </source>
</reference>
<gene>
    <name evidence="2" type="ORF">SGL43_00332</name>
</gene>
<proteinExistence type="predicted"/>
<accession>A0ABN8USV5</accession>
<dbReference type="Proteomes" id="UP001154015">
    <property type="component" value="Unassembled WGS sequence"/>
</dbReference>
<organism evidence="2 3">
    <name type="scientific">Streptomyces globisporus</name>
    <dbReference type="NCBI Taxonomy" id="1908"/>
    <lineage>
        <taxon>Bacteria</taxon>
        <taxon>Bacillati</taxon>
        <taxon>Actinomycetota</taxon>
        <taxon>Actinomycetes</taxon>
        <taxon>Kitasatosporales</taxon>
        <taxon>Streptomycetaceae</taxon>
        <taxon>Streptomyces</taxon>
    </lineage>
</organism>
<name>A0ABN8USV5_STRGL</name>